<proteinExistence type="predicted"/>
<dbReference type="AlphaFoldDB" id="A0AAV7TZF8"/>
<gene>
    <name evidence="2" type="ORF">NDU88_006810</name>
</gene>
<name>A0AAV7TZF8_PLEWA</name>
<dbReference type="Proteomes" id="UP001066276">
    <property type="component" value="Chromosome 3_2"/>
</dbReference>
<reference evidence="2" key="1">
    <citation type="journal article" date="2022" name="bioRxiv">
        <title>Sequencing and chromosome-scale assembly of the giantPleurodeles waltlgenome.</title>
        <authorList>
            <person name="Brown T."/>
            <person name="Elewa A."/>
            <person name="Iarovenko S."/>
            <person name="Subramanian E."/>
            <person name="Araus A.J."/>
            <person name="Petzold A."/>
            <person name="Susuki M."/>
            <person name="Suzuki K.-i.T."/>
            <person name="Hayashi T."/>
            <person name="Toyoda A."/>
            <person name="Oliveira C."/>
            <person name="Osipova E."/>
            <person name="Leigh N.D."/>
            <person name="Simon A."/>
            <person name="Yun M.H."/>
        </authorList>
    </citation>
    <scope>NUCLEOTIDE SEQUENCE</scope>
    <source>
        <strain evidence="2">20211129_DDA</strain>
        <tissue evidence="2">Liver</tissue>
    </source>
</reference>
<evidence type="ECO:0000313" key="2">
    <source>
        <dbReference type="EMBL" id="KAJ1181605.1"/>
    </source>
</evidence>
<dbReference type="EMBL" id="JANPWB010000006">
    <property type="protein sequence ID" value="KAJ1181605.1"/>
    <property type="molecule type" value="Genomic_DNA"/>
</dbReference>
<accession>A0AAV7TZF8</accession>
<keyword evidence="3" id="KW-1185">Reference proteome</keyword>
<evidence type="ECO:0000256" key="1">
    <source>
        <dbReference type="SAM" id="MobiDB-lite"/>
    </source>
</evidence>
<feature type="region of interest" description="Disordered" evidence="1">
    <location>
        <begin position="82"/>
        <end position="102"/>
    </location>
</feature>
<sequence>MQPRAGPASTKESPQWKKIWHAGCGRPWDQQDGDEISGPGDLQSAAQRRPATLLKQPEIICWGALTAVIGGLICQELERRGEQPHGPIQEGALQIADNMRRD</sequence>
<comment type="caution">
    <text evidence="2">The sequence shown here is derived from an EMBL/GenBank/DDBJ whole genome shotgun (WGS) entry which is preliminary data.</text>
</comment>
<organism evidence="2 3">
    <name type="scientific">Pleurodeles waltl</name>
    <name type="common">Iberian ribbed newt</name>
    <dbReference type="NCBI Taxonomy" id="8319"/>
    <lineage>
        <taxon>Eukaryota</taxon>
        <taxon>Metazoa</taxon>
        <taxon>Chordata</taxon>
        <taxon>Craniata</taxon>
        <taxon>Vertebrata</taxon>
        <taxon>Euteleostomi</taxon>
        <taxon>Amphibia</taxon>
        <taxon>Batrachia</taxon>
        <taxon>Caudata</taxon>
        <taxon>Salamandroidea</taxon>
        <taxon>Salamandridae</taxon>
        <taxon>Pleurodelinae</taxon>
        <taxon>Pleurodeles</taxon>
    </lineage>
</organism>
<evidence type="ECO:0000313" key="3">
    <source>
        <dbReference type="Proteomes" id="UP001066276"/>
    </source>
</evidence>
<feature type="region of interest" description="Disordered" evidence="1">
    <location>
        <begin position="1"/>
        <end position="49"/>
    </location>
</feature>
<protein>
    <submittedName>
        <fullName evidence="2">Uncharacterized protein</fullName>
    </submittedName>
</protein>